<protein>
    <submittedName>
        <fullName evidence="8">LPXTG cell wall anchor domain-containing protein</fullName>
    </submittedName>
</protein>
<sequence length="233" mass="24020">MCEDEDDEATEDADLTTTLHGLPAKVVAGSGFHTFTYRLTNNSDKDFESVEFGLFAATVAEDAPDDEGTGEHLTLQHKDRETGDWKDISTDADDEEEGHIGSTRVAANGKTEVELRLSVDKKAPAGTGYAISVGAYLDEEDNCVVSAGEYYEFEIVAAGADEESPEAKPQGGAKKPASTPAKSGSGGGSSTGELASTGSSDTLPAIGLTGAAAMVAGAGAVLVSRRRAAAGRR</sequence>
<keyword evidence="2" id="KW-0964">Secreted</keyword>
<accession>A0A8T4J6K9</accession>
<organism evidence="8 9">
    <name type="scientific">Streptomyces daliensis</name>
    <dbReference type="NCBI Taxonomy" id="299421"/>
    <lineage>
        <taxon>Bacteria</taxon>
        <taxon>Bacillati</taxon>
        <taxon>Actinomycetota</taxon>
        <taxon>Actinomycetes</taxon>
        <taxon>Kitasatosporales</taxon>
        <taxon>Streptomycetaceae</taxon>
        <taxon>Streptomyces</taxon>
    </lineage>
</organism>
<feature type="region of interest" description="Disordered" evidence="5">
    <location>
        <begin position="160"/>
        <end position="201"/>
    </location>
</feature>
<dbReference type="AlphaFoldDB" id="A0A8T4J6K9"/>
<dbReference type="InterPro" id="IPR019931">
    <property type="entry name" value="LPXTG_anchor"/>
</dbReference>
<evidence type="ECO:0000256" key="2">
    <source>
        <dbReference type="ARBA" id="ARBA00022525"/>
    </source>
</evidence>
<keyword evidence="6" id="KW-0812">Transmembrane</keyword>
<evidence type="ECO:0000256" key="6">
    <source>
        <dbReference type="SAM" id="Phobius"/>
    </source>
</evidence>
<dbReference type="PROSITE" id="PS50847">
    <property type="entry name" value="GRAM_POS_ANCHORING"/>
    <property type="match status" value="1"/>
</dbReference>
<keyword evidence="1" id="KW-0134">Cell wall</keyword>
<keyword evidence="3" id="KW-0732">Signal</keyword>
<dbReference type="NCBIfam" id="TIGR01167">
    <property type="entry name" value="LPXTG_anchor"/>
    <property type="match status" value="1"/>
</dbReference>
<evidence type="ECO:0000256" key="3">
    <source>
        <dbReference type="ARBA" id="ARBA00022729"/>
    </source>
</evidence>
<feature type="compositionally biased region" description="Low complexity" evidence="5">
    <location>
        <begin position="191"/>
        <end position="200"/>
    </location>
</feature>
<feature type="domain" description="Gram-positive cocci surface proteins LPxTG" evidence="7">
    <location>
        <begin position="194"/>
        <end position="233"/>
    </location>
</feature>
<feature type="region of interest" description="Disordered" evidence="5">
    <location>
        <begin position="61"/>
        <end position="107"/>
    </location>
</feature>
<dbReference type="Proteomes" id="UP000675554">
    <property type="component" value="Unassembled WGS sequence"/>
</dbReference>
<comment type="caution">
    <text evidence="8">The sequence shown here is derived from an EMBL/GenBank/DDBJ whole genome shotgun (WGS) entry which is preliminary data.</text>
</comment>
<gene>
    <name evidence="8" type="ORF">KDA82_39205</name>
</gene>
<evidence type="ECO:0000313" key="8">
    <source>
        <dbReference type="EMBL" id="MBR7678872.1"/>
    </source>
</evidence>
<evidence type="ECO:0000256" key="5">
    <source>
        <dbReference type="SAM" id="MobiDB-lite"/>
    </source>
</evidence>
<evidence type="ECO:0000256" key="4">
    <source>
        <dbReference type="ARBA" id="ARBA00023088"/>
    </source>
</evidence>
<keyword evidence="6" id="KW-1133">Transmembrane helix</keyword>
<feature type="compositionally biased region" description="Basic and acidic residues" evidence="5">
    <location>
        <begin position="74"/>
        <end position="89"/>
    </location>
</feature>
<reference evidence="8" key="1">
    <citation type="submission" date="2021-04" db="EMBL/GenBank/DDBJ databases">
        <title>Sequencing of actinobacteria type strains.</title>
        <authorList>
            <person name="Nguyen G.-S."/>
            <person name="Wentzel A."/>
        </authorList>
    </citation>
    <scope>NUCLEOTIDE SEQUENCE</scope>
    <source>
        <strain evidence="8">DSM 42095</strain>
    </source>
</reference>
<keyword evidence="4" id="KW-0572">Peptidoglycan-anchor</keyword>
<keyword evidence="9" id="KW-1185">Reference proteome</keyword>
<evidence type="ECO:0000256" key="1">
    <source>
        <dbReference type="ARBA" id="ARBA00022512"/>
    </source>
</evidence>
<evidence type="ECO:0000259" key="7">
    <source>
        <dbReference type="PROSITE" id="PS50847"/>
    </source>
</evidence>
<feature type="transmembrane region" description="Helical" evidence="6">
    <location>
        <begin position="203"/>
        <end position="223"/>
    </location>
</feature>
<proteinExistence type="predicted"/>
<evidence type="ECO:0000313" key="9">
    <source>
        <dbReference type="Proteomes" id="UP000675554"/>
    </source>
</evidence>
<keyword evidence="6" id="KW-0472">Membrane</keyword>
<dbReference type="EMBL" id="JAGSMN010001958">
    <property type="protein sequence ID" value="MBR7678872.1"/>
    <property type="molecule type" value="Genomic_DNA"/>
</dbReference>
<name>A0A8T4J6K9_9ACTN</name>